<dbReference type="InterPro" id="IPR036866">
    <property type="entry name" value="RibonucZ/Hydroxyglut_hydro"/>
</dbReference>
<dbReference type="CDD" id="cd07742">
    <property type="entry name" value="metallo-hydrolase-like_MBL-fold"/>
    <property type="match status" value="1"/>
</dbReference>
<dbReference type="EMBL" id="CP113257">
    <property type="protein sequence ID" value="WAE52254.1"/>
    <property type="molecule type" value="Genomic_DNA"/>
</dbReference>
<dbReference type="SMART" id="SM00849">
    <property type="entry name" value="Lactamase_B"/>
    <property type="match status" value="1"/>
</dbReference>
<dbReference type="SUPFAM" id="SSF56281">
    <property type="entry name" value="Metallo-hydrolase/oxidoreductase"/>
    <property type="match status" value="1"/>
</dbReference>
<evidence type="ECO:0000313" key="7">
    <source>
        <dbReference type="Proteomes" id="UP001164632"/>
    </source>
</evidence>
<evidence type="ECO:0000256" key="1">
    <source>
        <dbReference type="ARBA" id="ARBA00007749"/>
    </source>
</evidence>
<evidence type="ECO:0000313" key="6">
    <source>
        <dbReference type="EMBL" id="WAE52254.1"/>
    </source>
</evidence>
<dbReference type="PANTHER" id="PTHR42978">
    <property type="entry name" value="QUORUM-QUENCHING LACTONASE YTNP-RELATED-RELATED"/>
    <property type="match status" value="1"/>
</dbReference>
<keyword evidence="2" id="KW-0479">Metal-binding</keyword>
<feature type="domain" description="Metallo-beta-lactamase" evidence="5">
    <location>
        <begin position="31"/>
        <end position="264"/>
    </location>
</feature>
<comment type="similarity">
    <text evidence="1">Belongs to the metallo-beta-lactamase superfamily.</text>
</comment>
<protein>
    <submittedName>
        <fullName evidence="6">MBL fold metallo-hydrolase</fullName>
    </submittedName>
</protein>
<dbReference type="AlphaFoldDB" id="A0AA47E3P9"/>
<evidence type="ECO:0000259" key="5">
    <source>
        <dbReference type="SMART" id="SM00849"/>
    </source>
</evidence>
<dbReference type="InterPro" id="IPR051013">
    <property type="entry name" value="MBL_superfamily_lactonases"/>
</dbReference>
<dbReference type="GO" id="GO:0016787">
    <property type="term" value="F:hydrolase activity"/>
    <property type="evidence" value="ECO:0007669"/>
    <property type="project" value="UniProtKB-KW"/>
</dbReference>
<dbReference type="GO" id="GO:0046872">
    <property type="term" value="F:metal ion binding"/>
    <property type="evidence" value="ECO:0007669"/>
    <property type="project" value="UniProtKB-KW"/>
</dbReference>
<dbReference type="Proteomes" id="UP001164632">
    <property type="component" value="Chromosome"/>
</dbReference>
<dbReference type="InterPro" id="IPR001279">
    <property type="entry name" value="Metallo-B-lactamas"/>
</dbReference>
<proteinExistence type="inferred from homology"/>
<keyword evidence="3" id="KW-0378">Hydrolase</keyword>
<dbReference type="Gene3D" id="3.60.15.10">
    <property type="entry name" value="Ribonuclease Z/Hydroxyacylglutathione hydrolase-like"/>
    <property type="match status" value="1"/>
</dbReference>
<evidence type="ECO:0000256" key="4">
    <source>
        <dbReference type="ARBA" id="ARBA00022833"/>
    </source>
</evidence>
<dbReference type="PANTHER" id="PTHR42978:SF3">
    <property type="entry name" value="BLR3078 PROTEIN"/>
    <property type="match status" value="1"/>
</dbReference>
<dbReference type="RefSeq" id="WP_267931391.1">
    <property type="nucleotide sequence ID" value="NZ_CP113257.1"/>
</dbReference>
<gene>
    <name evidence="6" type="ORF">OSV15_21760</name>
</gene>
<dbReference type="Pfam" id="PF00753">
    <property type="entry name" value="Lactamase_B"/>
    <property type="match status" value="1"/>
</dbReference>
<keyword evidence="4" id="KW-0862">Zinc</keyword>
<reference evidence="6" key="1">
    <citation type="submission" date="2022-11" db="EMBL/GenBank/DDBJ databases">
        <title>Genomic of Pseudomonas TF18.</title>
        <authorList>
            <person name="Liu T."/>
        </authorList>
    </citation>
    <scope>NUCLEOTIDE SEQUENCE</scope>
    <source>
        <strain evidence="6">TF18</strain>
    </source>
</reference>
<evidence type="ECO:0000256" key="3">
    <source>
        <dbReference type="ARBA" id="ARBA00022801"/>
    </source>
</evidence>
<name>A0AA47E3P9_9GAMM</name>
<accession>A0AA47E3P9</accession>
<organism evidence="6 7">
    <name type="scientific">Stutzerimonas frequens</name>
    <dbReference type="NCBI Taxonomy" id="2968969"/>
    <lineage>
        <taxon>Bacteria</taxon>
        <taxon>Pseudomonadati</taxon>
        <taxon>Pseudomonadota</taxon>
        <taxon>Gammaproteobacteria</taxon>
        <taxon>Pseudomonadales</taxon>
        <taxon>Pseudomonadaceae</taxon>
        <taxon>Stutzerimonas</taxon>
    </lineage>
</organism>
<evidence type="ECO:0000256" key="2">
    <source>
        <dbReference type="ARBA" id="ARBA00022723"/>
    </source>
</evidence>
<sequence length="277" mass="31729">MRVHHLNCGCMCPLGGALFDGFSKGLTAQLVCHCLLLETEQHGLVLVDTGFGSRDVQRPGDRLSRFFRVLNNIQLEPRYTALEQLRQLGFAAGDVRHIVLTHLDFDHAGGLSDFPAAQVHVLQREMDAARATRSFIGHNRYRHRQWDEVRHWQFYEPGGDLWFGFQAVRELRGLPPEIQLIPLTGHTHGHAGVAVQTDSGWLLHAGDAYFFREEVGRNERHCTPGLRFYQRMMEVDRTARLANQHRLWTLSLEHRDEVALFCSHDAQELARMQRGAH</sequence>